<evidence type="ECO:0000256" key="1">
    <source>
        <dbReference type="SAM" id="SignalP"/>
    </source>
</evidence>
<keyword evidence="1" id="KW-0732">Signal</keyword>
<reference evidence="3" key="1">
    <citation type="journal article" date="2019" name="Int. J. Syst. Evol. Microbiol.">
        <title>The Global Catalogue of Microorganisms (GCM) 10K type strain sequencing project: providing services to taxonomists for standard genome sequencing and annotation.</title>
        <authorList>
            <consortium name="The Broad Institute Genomics Platform"/>
            <consortium name="The Broad Institute Genome Sequencing Center for Infectious Disease"/>
            <person name="Wu L."/>
            <person name="Ma J."/>
        </authorList>
    </citation>
    <scope>NUCLEOTIDE SEQUENCE [LARGE SCALE GENOMIC DNA]</scope>
    <source>
        <strain evidence="3">CGMCC 1.6375</strain>
    </source>
</reference>
<evidence type="ECO:0000313" key="2">
    <source>
        <dbReference type="EMBL" id="GGM96236.1"/>
    </source>
</evidence>
<comment type="caution">
    <text evidence="2">The sequence shown here is derived from an EMBL/GenBank/DDBJ whole genome shotgun (WGS) entry which is preliminary data.</text>
</comment>
<feature type="signal peptide" evidence="1">
    <location>
        <begin position="1"/>
        <end position="21"/>
    </location>
</feature>
<dbReference type="RefSeq" id="WP_157504726.1">
    <property type="nucleotide sequence ID" value="NZ_BMLI01000001.1"/>
</dbReference>
<gene>
    <name evidence="2" type="ORF">GCM10010967_32260</name>
</gene>
<feature type="chain" id="PRO_5047403520" evidence="1">
    <location>
        <begin position="22"/>
        <end position="331"/>
    </location>
</feature>
<dbReference type="Proteomes" id="UP000632339">
    <property type="component" value="Unassembled WGS sequence"/>
</dbReference>
<evidence type="ECO:0000313" key="3">
    <source>
        <dbReference type="Proteomes" id="UP000632339"/>
    </source>
</evidence>
<proteinExistence type="predicted"/>
<accession>A0ABQ2HZI8</accession>
<sequence length="331" mass="37240">MRKVLYLLLTFIMLVLPAARAQFKVQYGVSVDARVGLAFKYVYLSNFRLGISGGVGAVTKHSMPYLQYSLATFQGGLGSSFSKKERKRVNLESRVAMGVLVGGKRSEQYLEGRGTDLSHYYKQVYTQGFMNSTPLRNPYTNFYAGVATNFIFRPNRAELGNFGQAVGSFSLGGRYWDVHYYNDGPPFDVIPLGDGKDRYWTGGGFASVLLKNKYDHPLNGNGVRKIFLGFDRFTGFFPHAYEAAKRLGLKRIPYKDEQQSFYNKGRIFAGVEFAGINGLTASVAINDNDHLDVQNIIHSVAGYPWHTTLHKWSFGADVFYNFQRKIGPDNR</sequence>
<protein>
    <submittedName>
        <fullName evidence="2">Uncharacterized protein</fullName>
    </submittedName>
</protein>
<keyword evidence="3" id="KW-1185">Reference proteome</keyword>
<name>A0ABQ2HZI8_9BACT</name>
<organism evidence="2 3">
    <name type="scientific">Dyadobacter beijingensis</name>
    <dbReference type="NCBI Taxonomy" id="365489"/>
    <lineage>
        <taxon>Bacteria</taxon>
        <taxon>Pseudomonadati</taxon>
        <taxon>Bacteroidota</taxon>
        <taxon>Cytophagia</taxon>
        <taxon>Cytophagales</taxon>
        <taxon>Spirosomataceae</taxon>
        <taxon>Dyadobacter</taxon>
    </lineage>
</organism>
<dbReference type="EMBL" id="BMLI01000001">
    <property type="protein sequence ID" value="GGM96236.1"/>
    <property type="molecule type" value="Genomic_DNA"/>
</dbReference>